<dbReference type="InterPro" id="IPR051265">
    <property type="entry name" value="HIBADH-related_NP60_sf"/>
</dbReference>
<evidence type="ECO:0000256" key="2">
    <source>
        <dbReference type="ARBA" id="ARBA00023002"/>
    </source>
</evidence>
<name>A0A2M9CHD2_9MICO</name>
<protein>
    <submittedName>
        <fullName evidence="5">3-hydroxyisobutyrate dehydrogenase-like beta-hydroxyacid dehydrogenase</fullName>
    </submittedName>
</protein>
<dbReference type="GO" id="GO:0050661">
    <property type="term" value="F:NADP binding"/>
    <property type="evidence" value="ECO:0007669"/>
    <property type="project" value="InterPro"/>
</dbReference>
<dbReference type="GO" id="GO:0031491">
    <property type="term" value="F:nucleosome binding"/>
    <property type="evidence" value="ECO:0007669"/>
    <property type="project" value="TreeGrafter"/>
</dbReference>
<dbReference type="Gene3D" id="1.10.1040.10">
    <property type="entry name" value="N-(1-d-carboxylethyl)-l-norvaline Dehydrogenase, domain 2"/>
    <property type="match status" value="1"/>
</dbReference>
<feature type="domain" description="NADPH-dependent reductive aminase-like C-terminal" evidence="4">
    <location>
        <begin position="168"/>
        <end position="293"/>
    </location>
</feature>
<dbReference type="InterPro" id="IPR006115">
    <property type="entry name" value="6PGDH_NADP-bd"/>
</dbReference>
<feature type="domain" description="6-phosphogluconate dehydrogenase NADP-binding" evidence="3">
    <location>
        <begin position="11"/>
        <end position="164"/>
    </location>
</feature>
<dbReference type="InterPro" id="IPR048666">
    <property type="entry name" value="RedAm-like_C"/>
</dbReference>
<proteinExistence type="inferred from homology"/>
<sequence length="296" mass="31127">MNTSTPSDLSVSVVGLGPMGSALARAFVAGGARTTVWNRTPQKAEPLAAAGARLAVDLEDAVRASDIVVTCLRDHESTRAALDAVPDEVFTGRTVVVLASGTPDDARRSAAWAAERGIAIVLGAIMVPTPVIGTPDALILYSGDRAPFDGARPVLEIAAPRAEHVGDDPGLAPLLDTAMLEVFFAGMTAFLHATALVTQRGLRATDFVPWAREMLAILPATFDGLAHDVDSGSYPGDQDNLAMERAALQHMVQSSRDAGLDSRLPELMFDLADRQVTAGHGADGWSRVIEGIRDAR</sequence>
<evidence type="ECO:0000313" key="5">
    <source>
        <dbReference type="EMBL" id="PJJ71331.1"/>
    </source>
</evidence>
<dbReference type="GO" id="GO:0000785">
    <property type="term" value="C:chromatin"/>
    <property type="evidence" value="ECO:0007669"/>
    <property type="project" value="TreeGrafter"/>
</dbReference>
<dbReference type="PANTHER" id="PTHR43580:SF2">
    <property type="entry name" value="CYTOKINE-LIKE NUCLEAR FACTOR N-PAC"/>
    <property type="match status" value="1"/>
</dbReference>
<dbReference type="InterPro" id="IPR013328">
    <property type="entry name" value="6PGD_dom2"/>
</dbReference>
<dbReference type="AlphaFoldDB" id="A0A2M9CHD2"/>
<dbReference type="Gene3D" id="3.40.50.720">
    <property type="entry name" value="NAD(P)-binding Rossmann-like Domain"/>
    <property type="match status" value="1"/>
</dbReference>
<evidence type="ECO:0000259" key="4">
    <source>
        <dbReference type="Pfam" id="PF21761"/>
    </source>
</evidence>
<dbReference type="GO" id="GO:0016491">
    <property type="term" value="F:oxidoreductase activity"/>
    <property type="evidence" value="ECO:0007669"/>
    <property type="project" value="UniProtKB-KW"/>
</dbReference>
<dbReference type="InterPro" id="IPR015815">
    <property type="entry name" value="HIBADH-related"/>
</dbReference>
<comment type="similarity">
    <text evidence="1">Belongs to the HIBADH-related family.</text>
</comment>
<keyword evidence="2" id="KW-0560">Oxidoreductase</keyword>
<evidence type="ECO:0000313" key="6">
    <source>
        <dbReference type="Proteomes" id="UP000228758"/>
    </source>
</evidence>
<dbReference type="EMBL" id="PGFF01000001">
    <property type="protein sequence ID" value="PJJ71331.1"/>
    <property type="molecule type" value="Genomic_DNA"/>
</dbReference>
<reference evidence="5 6" key="1">
    <citation type="submission" date="2017-11" db="EMBL/GenBank/DDBJ databases">
        <title>Genomic Encyclopedia of Archaeal and Bacterial Type Strains, Phase II (KMG-II): From Individual Species to Whole Genera.</title>
        <authorList>
            <person name="Goeker M."/>
        </authorList>
    </citation>
    <scope>NUCLEOTIDE SEQUENCE [LARGE SCALE GENOMIC DNA]</scope>
    <source>
        <strain evidence="5 6">DSM 27393</strain>
    </source>
</reference>
<comment type="caution">
    <text evidence="5">The sequence shown here is derived from an EMBL/GenBank/DDBJ whole genome shotgun (WGS) entry which is preliminary data.</text>
</comment>
<dbReference type="Proteomes" id="UP000228758">
    <property type="component" value="Unassembled WGS sequence"/>
</dbReference>
<dbReference type="GO" id="GO:0003677">
    <property type="term" value="F:DNA binding"/>
    <property type="evidence" value="ECO:0007669"/>
    <property type="project" value="TreeGrafter"/>
</dbReference>
<evidence type="ECO:0000259" key="3">
    <source>
        <dbReference type="Pfam" id="PF03446"/>
    </source>
</evidence>
<gene>
    <name evidence="5" type="ORF">CLV46_0874</name>
</gene>
<evidence type="ECO:0000256" key="1">
    <source>
        <dbReference type="ARBA" id="ARBA00009080"/>
    </source>
</evidence>
<dbReference type="SUPFAM" id="SSF51735">
    <property type="entry name" value="NAD(P)-binding Rossmann-fold domains"/>
    <property type="match status" value="1"/>
</dbReference>
<dbReference type="InterPro" id="IPR036291">
    <property type="entry name" value="NAD(P)-bd_dom_sf"/>
</dbReference>
<organism evidence="5 6">
    <name type="scientific">Diaminobutyricimonas aerilata</name>
    <dbReference type="NCBI Taxonomy" id="1162967"/>
    <lineage>
        <taxon>Bacteria</taxon>
        <taxon>Bacillati</taxon>
        <taxon>Actinomycetota</taxon>
        <taxon>Actinomycetes</taxon>
        <taxon>Micrococcales</taxon>
        <taxon>Microbacteriaceae</taxon>
        <taxon>Diaminobutyricimonas</taxon>
    </lineage>
</organism>
<dbReference type="PIRSF" id="PIRSF000103">
    <property type="entry name" value="HIBADH"/>
    <property type="match status" value="1"/>
</dbReference>
<dbReference type="Pfam" id="PF21761">
    <property type="entry name" value="RedAm-like_C"/>
    <property type="match status" value="1"/>
</dbReference>
<dbReference type="Pfam" id="PF03446">
    <property type="entry name" value="NAD_binding_2"/>
    <property type="match status" value="1"/>
</dbReference>
<dbReference type="GO" id="GO:0140673">
    <property type="term" value="P:transcription elongation-coupled chromatin remodeling"/>
    <property type="evidence" value="ECO:0007669"/>
    <property type="project" value="TreeGrafter"/>
</dbReference>
<dbReference type="OrthoDB" id="3185659at2"/>
<accession>A0A2M9CHD2</accession>
<dbReference type="PANTHER" id="PTHR43580">
    <property type="entry name" value="OXIDOREDUCTASE GLYR1-RELATED"/>
    <property type="match status" value="1"/>
</dbReference>
<keyword evidence="6" id="KW-1185">Reference proteome</keyword>